<accession>A0ABQ3DLV0</accession>
<comment type="caution">
    <text evidence="2">The sequence shown here is derived from an EMBL/GenBank/DDBJ whole genome shotgun (WGS) entry which is preliminary data.</text>
</comment>
<dbReference type="Proteomes" id="UP000599437">
    <property type="component" value="Unassembled WGS sequence"/>
</dbReference>
<protein>
    <submittedName>
        <fullName evidence="2">Uncharacterized protein</fullName>
    </submittedName>
</protein>
<proteinExistence type="predicted"/>
<evidence type="ECO:0000256" key="1">
    <source>
        <dbReference type="SAM" id="MobiDB-lite"/>
    </source>
</evidence>
<gene>
    <name evidence="2" type="ORF">GCM10010346_30250</name>
</gene>
<keyword evidence="3" id="KW-1185">Reference proteome</keyword>
<dbReference type="EMBL" id="BMVO01000008">
    <property type="protein sequence ID" value="GHB05201.1"/>
    <property type="molecule type" value="Genomic_DNA"/>
</dbReference>
<reference evidence="3" key="1">
    <citation type="journal article" date="2019" name="Int. J. Syst. Evol. Microbiol.">
        <title>The Global Catalogue of Microorganisms (GCM) 10K type strain sequencing project: providing services to taxonomists for standard genome sequencing and annotation.</title>
        <authorList>
            <consortium name="The Broad Institute Genomics Platform"/>
            <consortium name="The Broad Institute Genome Sequencing Center for Infectious Disease"/>
            <person name="Wu L."/>
            <person name="Ma J."/>
        </authorList>
    </citation>
    <scope>NUCLEOTIDE SEQUENCE [LARGE SCALE GENOMIC DNA]</scope>
    <source>
        <strain evidence="3">JCM 4737</strain>
    </source>
</reference>
<evidence type="ECO:0000313" key="2">
    <source>
        <dbReference type="EMBL" id="GHB05201.1"/>
    </source>
</evidence>
<sequence length="62" mass="6474">MGHLPARLSSRPPAGPEHRLEEGGNLTAGEQYPPSRVHETTSLGKTDSRPLAGLDAAERGSG</sequence>
<feature type="region of interest" description="Disordered" evidence="1">
    <location>
        <begin position="1"/>
        <end position="62"/>
    </location>
</feature>
<name>A0ABQ3DLV0_9ACTN</name>
<organism evidence="2 3">
    <name type="scientific">Streptomyces chryseus</name>
    <dbReference type="NCBI Taxonomy" id="68186"/>
    <lineage>
        <taxon>Bacteria</taxon>
        <taxon>Bacillati</taxon>
        <taxon>Actinomycetota</taxon>
        <taxon>Actinomycetes</taxon>
        <taxon>Kitasatosporales</taxon>
        <taxon>Streptomycetaceae</taxon>
        <taxon>Streptomyces</taxon>
    </lineage>
</organism>
<evidence type="ECO:0000313" key="3">
    <source>
        <dbReference type="Proteomes" id="UP000599437"/>
    </source>
</evidence>